<reference evidence="2" key="1">
    <citation type="submission" date="2014-11" db="EMBL/GenBank/DDBJ databases">
        <authorList>
            <person name="Amaro Gonzalez C."/>
        </authorList>
    </citation>
    <scope>NUCLEOTIDE SEQUENCE</scope>
</reference>
<keyword evidence="1" id="KW-0732">Signal</keyword>
<proteinExistence type="predicted"/>
<feature type="signal peptide" evidence="1">
    <location>
        <begin position="1"/>
        <end position="24"/>
    </location>
</feature>
<dbReference type="EMBL" id="GBXM01037559">
    <property type="protein sequence ID" value="JAH71018.1"/>
    <property type="molecule type" value="Transcribed_RNA"/>
</dbReference>
<sequence>MTVLGSVKFTVAILLVPDLPLVLCGDETRLNGIIWYFI</sequence>
<evidence type="ECO:0000313" key="2">
    <source>
        <dbReference type="EMBL" id="JAH71018.1"/>
    </source>
</evidence>
<accession>A0A0E9V188</accession>
<dbReference type="AlphaFoldDB" id="A0A0E9V188"/>
<name>A0A0E9V188_ANGAN</name>
<evidence type="ECO:0000256" key="1">
    <source>
        <dbReference type="SAM" id="SignalP"/>
    </source>
</evidence>
<feature type="chain" id="PRO_5002433451" evidence="1">
    <location>
        <begin position="25"/>
        <end position="38"/>
    </location>
</feature>
<organism evidence="2">
    <name type="scientific">Anguilla anguilla</name>
    <name type="common">European freshwater eel</name>
    <name type="synonym">Muraena anguilla</name>
    <dbReference type="NCBI Taxonomy" id="7936"/>
    <lineage>
        <taxon>Eukaryota</taxon>
        <taxon>Metazoa</taxon>
        <taxon>Chordata</taxon>
        <taxon>Craniata</taxon>
        <taxon>Vertebrata</taxon>
        <taxon>Euteleostomi</taxon>
        <taxon>Actinopterygii</taxon>
        <taxon>Neopterygii</taxon>
        <taxon>Teleostei</taxon>
        <taxon>Anguilliformes</taxon>
        <taxon>Anguillidae</taxon>
        <taxon>Anguilla</taxon>
    </lineage>
</organism>
<protein>
    <submittedName>
        <fullName evidence="2">Uncharacterized protein</fullName>
    </submittedName>
</protein>
<reference evidence="2" key="2">
    <citation type="journal article" date="2015" name="Fish Shellfish Immunol.">
        <title>Early steps in the European eel (Anguilla anguilla)-Vibrio vulnificus interaction in the gills: Role of the RtxA13 toxin.</title>
        <authorList>
            <person name="Callol A."/>
            <person name="Pajuelo D."/>
            <person name="Ebbesson L."/>
            <person name="Teles M."/>
            <person name="MacKenzie S."/>
            <person name="Amaro C."/>
        </authorList>
    </citation>
    <scope>NUCLEOTIDE SEQUENCE</scope>
</reference>